<name>A0ABR2IJR2_9EUKA</name>
<feature type="region of interest" description="Disordered" evidence="1">
    <location>
        <begin position="324"/>
        <end position="406"/>
    </location>
</feature>
<evidence type="ECO:0000259" key="2">
    <source>
        <dbReference type="Pfam" id="PF00620"/>
    </source>
</evidence>
<dbReference type="SUPFAM" id="SSF48350">
    <property type="entry name" value="GTPase activation domain, GAP"/>
    <property type="match status" value="1"/>
</dbReference>
<gene>
    <name evidence="3" type="ORF">M9Y10_011613</name>
</gene>
<keyword evidence="4" id="KW-1185">Reference proteome</keyword>
<feature type="region of interest" description="Disordered" evidence="1">
    <location>
        <begin position="578"/>
        <end position="597"/>
    </location>
</feature>
<feature type="region of interest" description="Disordered" evidence="1">
    <location>
        <begin position="515"/>
        <end position="538"/>
    </location>
</feature>
<feature type="compositionally biased region" description="Acidic residues" evidence="1">
    <location>
        <begin position="488"/>
        <end position="497"/>
    </location>
</feature>
<protein>
    <submittedName>
        <fullName evidence="3">Rho-type gtpase-activating protein</fullName>
    </submittedName>
</protein>
<evidence type="ECO:0000313" key="4">
    <source>
        <dbReference type="Proteomes" id="UP001470230"/>
    </source>
</evidence>
<reference evidence="3 4" key="1">
    <citation type="submission" date="2024-04" db="EMBL/GenBank/DDBJ databases">
        <title>Tritrichomonas musculus Genome.</title>
        <authorList>
            <person name="Alves-Ferreira E."/>
            <person name="Grigg M."/>
            <person name="Lorenzi H."/>
            <person name="Galac M."/>
        </authorList>
    </citation>
    <scope>NUCLEOTIDE SEQUENCE [LARGE SCALE GENOMIC DNA]</scope>
    <source>
        <strain evidence="3 4">EAF2021</strain>
    </source>
</reference>
<dbReference type="InterPro" id="IPR000198">
    <property type="entry name" value="RhoGAP_dom"/>
</dbReference>
<evidence type="ECO:0000256" key="1">
    <source>
        <dbReference type="SAM" id="MobiDB-lite"/>
    </source>
</evidence>
<feature type="compositionally biased region" description="Polar residues" evidence="1">
    <location>
        <begin position="289"/>
        <end position="300"/>
    </location>
</feature>
<organism evidence="3 4">
    <name type="scientific">Tritrichomonas musculus</name>
    <dbReference type="NCBI Taxonomy" id="1915356"/>
    <lineage>
        <taxon>Eukaryota</taxon>
        <taxon>Metamonada</taxon>
        <taxon>Parabasalia</taxon>
        <taxon>Tritrichomonadida</taxon>
        <taxon>Tritrichomonadidae</taxon>
        <taxon>Tritrichomonas</taxon>
    </lineage>
</organism>
<feature type="region of interest" description="Disordered" evidence="1">
    <location>
        <begin position="211"/>
        <end position="300"/>
    </location>
</feature>
<feature type="region of interest" description="Disordered" evidence="1">
    <location>
        <begin position="463"/>
        <end position="500"/>
    </location>
</feature>
<dbReference type="EMBL" id="JAPFFF010000017">
    <property type="protein sequence ID" value="KAK8863920.1"/>
    <property type="molecule type" value="Genomic_DNA"/>
</dbReference>
<dbReference type="Proteomes" id="UP001470230">
    <property type="component" value="Unassembled WGS sequence"/>
</dbReference>
<dbReference type="Gene3D" id="1.10.555.10">
    <property type="entry name" value="Rho GTPase activation protein"/>
    <property type="match status" value="1"/>
</dbReference>
<feature type="compositionally biased region" description="Basic residues" evidence="1">
    <location>
        <begin position="467"/>
        <end position="482"/>
    </location>
</feature>
<sequence>MSSQGFFHQPLEFYHGRIPFIVVDLIKRLRELDAESSADILNEDNVGNNIDQIINELDMRPIKNWKNYKNVSTLSIVLVRYLNSITFDEPLFTNPCKDALIEANLTLKSPNYAHIFRKNLMNLYPGNYRTILAVTDFLRNVETTSLDVMFEQFGPSFFGKNAIQRNRTQFRVLFILLLIHHSEIFKGAILGPAAYLTPQQIAVLERRLVEKSSSNNSSAERDAALATPRSAVAPHTPKSPSSSYNHKSQTKTENIQKQKPKTREINIKGQFHSSDEEDYYEEESREETQPTQEYSETYSEVYSTHNNYEEEDAYSDEIINKKVSKKKVNNTSKSNSSKKSQSNSLKKSQSNSLKKSQSNSSKKSQSNVKKNNSKDYSNKKSTKSSNINKHSHKRNQEQEEEELESIHERGINLDFHDENHQEKVFTHLNVIVADIQPNNAYAEASAQAACLTMTSVKAIFSNDAPSKKKSAKKTIKIARRKSKMTENDNSDEKEEYSDYGNNEINVDLDIINERKDNYSNNGKNSSDNTNNDNDYDYDTNDININSNFGDSTLASSESYLRKAIDKIKIDEKNQENLNQFHNHEVDESDTSNIFNTD</sequence>
<proteinExistence type="predicted"/>
<feature type="compositionally biased region" description="Acidic residues" evidence="1">
    <location>
        <begin position="275"/>
        <end position="285"/>
    </location>
</feature>
<dbReference type="InterPro" id="IPR008936">
    <property type="entry name" value="Rho_GTPase_activation_prot"/>
</dbReference>
<comment type="caution">
    <text evidence="3">The sequence shown here is derived from an EMBL/GenBank/DDBJ whole genome shotgun (WGS) entry which is preliminary data.</text>
</comment>
<feature type="compositionally biased region" description="Polar residues" evidence="1">
    <location>
        <begin position="238"/>
        <end position="257"/>
    </location>
</feature>
<feature type="compositionally biased region" description="Low complexity" evidence="1">
    <location>
        <begin position="519"/>
        <end position="532"/>
    </location>
</feature>
<evidence type="ECO:0000313" key="3">
    <source>
        <dbReference type="EMBL" id="KAK8863920.1"/>
    </source>
</evidence>
<feature type="domain" description="Rho-GAP" evidence="2">
    <location>
        <begin position="19"/>
        <end position="145"/>
    </location>
</feature>
<feature type="compositionally biased region" description="Low complexity" evidence="1">
    <location>
        <begin position="329"/>
        <end position="370"/>
    </location>
</feature>
<accession>A0ABR2IJR2</accession>
<dbReference type="Pfam" id="PF00620">
    <property type="entry name" value="RhoGAP"/>
    <property type="match status" value="1"/>
</dbReference>